<dbReference type="GO" id="GO:0006355">
    <property type="term" value="P:regulation of DNA-templated transcription"/>
    <property type="evidence" value="ECO:0007669"/>
    <property type="project" value="InterPro"/>
</dbReference>
<protein>
    <submittedName>
        <fullName evidence="5">Transcriptional regulator</fullName>
    </submittedName>
</protein>
<accession>W9ANW5</accession>
<dbReference type="InterPro" id="IPR018656">
    <property type="entry name" value="DUF2087"/>
</dbReference>
<keyword evidence="2" id="KW-0804">Transcription</keyword>
<dbReference type="Gene3D" id="1.10.10.10">
    <property type="entry name" value="Winged helix-like DNA-binding domain superfamily/Winged helix DNA-binding domain"/>
    <property type="match status" value="1"/>
</dbReference>
<reference evidence="4 6" key="2">
    <citation type="submission" date="2014-03" db="EMBL/GenBank/DDBJ databases">
        <authorList>
            <person name="Urmite Genomes U."/>
        </authorList>
    </citation>
    <scope>NUCLEOTIDE SEQUENCE [LARGE SCALE GENOMIC DNA]</scope>
    <source>
        <strain evidence="4 6">S1</strain>
    </source>
</reference>
<feature type="domain" description="DUF2087" evidence="3">
    <location>
        <begin position="188"/>
        <end position="255"/>
    </location>
</feature>
<evidence type="ECO:0000256" key="1">
    <source>
        <dbReference type="ARBA" id="ARBA00023015"/>
    </source>
</evidence>
<dbReference type="Pfam" id="PF09860">
    <property type="entry name" value="DUF2087"/>
    <property type="match status" value="1"/>
</dbReference>
<dbReference type="eggNOG" id="COG3860">
    <property type="taxonomic scope" value="Bacteria"/>
</dbReference>
<evidence type="ECO:0000313" key="5">
    <source>
        <dbReference type="EMBL" id="GAQ17320.1"/>
    </source>
</evidence>
<dbReference type="InterPro" id="IPR036388">
    <property type="entry name" value="WH-like_DNA-bd_sf"/>
</dbReference>
<organism evidence="4 6">
    <name type="scientific">Oceanobacillus picturae</name>
    <dbReference type="NCBI Taxonomy" id="171693"/>
    <lineage>
        <taxon>Bacteria</taxon>
        <taxon>Bacillati</taxon>
        <taxon>Bacillota</taxon>
        <taxon>Bacilli</taxon>
        <taxon>Bacillales</taxon>
        <taxon>Bacillaceae</taxon>
        <taxon>Oceanobacillus</taxon>
    </lineage>
</organism>
<evidence type="ECO:0000313" key="6">
    <source>
        <dbReference type="Proteomes" id="UP000028863"/>
    </source>
</evidence>
<keyword evidence="1" id="KW-0805">Transcription regulation</keyword>
<evidence type="ECO:0000313" key="4">
    <source>
        <dbReference type="EMBL" id="CDO04336.1"/>
    </source>
</evidence>
<name>W9ANW5_9BACI</name>
<proteinExistence type="predicted"/>
<gene>
    <name evidence="4" type="ORF">BN988_02890</name>
    <name evidence="5" type="ORF">OPHB3_1245</name>
</gene>
<evidence type="ECO:0000313" key="7">
    <source>
        <dbReference type="Proteomes" id="UP000052946"/>
    </source>
</evidence>
<reference evidence="4 6" key="1">
    <citation type="submission" date="2014-03" db="EMBL/GenBank/DDBJ databases">
        <title>Draft genome sequencing of Oceanobacillus picturae strain S1 isolated from human gut.</title>
        <authorList>
            <person name="Croce O."/>
            <person name="Lagier J.C."/>
            <person name="Raoult D."/>
        </authorList>
    </citation>
    <scope>NUCLEOTIDE SEQUENCE [LARGE SCALE GENOMIC DNA]</scope>
    <source>
        <strain evidence="4 6">S1</strain>
    </source>
</reference>
<keyword evidence="6" id="KW-1185">Reference proteome</keyword>
<evidence type="ECO:0000256" key="2">
    <source>
        <dbReference type="ARBA" id="ARBA00023163"/>
    </source>
</evidence>
<dbReference type="GO" id="GO:0003677">
    <property type="term" value="F:DNA binding"/>
    <property type="evidence" value="ECO:0007669"/>
    <property type="project" value="InterPro"/>
</dbReference>
<dbReference type="AlphaFoldDB" id="W9ANW5"/>
<dbReference type="EMBL" id="BBXV01000013">
    <property type="protein sequence ID" value="GAQ17320.1"/>
    <property type="molecule type" value="Genomic_DNA"/>
</dbReference>
<reference evidence="5 7" key="4">
    <citation type="journal article" date="2016" name="Genome Announc.">
        <title>Draft Genome Sequence of Oceanobacillus picturae Heshi-B3, Isolated from Fermented Rice Bran in a Traditional Japanese Seafood Dish.</title>
        <authorList>
            <person name="Akuzawa S."/>
            <person name="Nagaoka J."/>
            <person name="Kanekatsu M."/>
            <person name="Kanesaki Y."/>
            <person name="Suzuki T."/>
        </authorList>
    </citation>
    <scope>NUCLEOTIDE SEQUENCE [LARGE SCALE GENOMIC DNA]</scope>
    <source>
        <strain evidence="5 7">Heshi-B3</strain>
    </source>
</reference>
<reference evidence="7" key="3">
    <citation type="submission" date="2015-07" db="EMBL/GenBank/DDBJ databases">
        <title>Draft Genome Sequence of Oceanobacillus picturae Heshi-B3 that Was Isolated from Fermented Rice Bran with Aging Salted Mackerel, Which Was Named Heshiko as Traditional Fermented Seafood in Japan.</title>
        <authorList>
            <person name="Akuzawa S."/>
            <person name="Nakagawa J."/>
            <person name="Kanekatsu T."/>
            <person name="Kanesaki Y."/>
            <person name="Suzuki T."/>
        </authorList>
    </citation>
    <scope>NUCLEOTIDE SEQUENCE [LARGE SCALE GENOMIC DNA]</scope>
    <source>
        <strain evidence="7">Heshi-B3</strain>
    </source>
</reference>
<dbReference type="EMBL" id="CCAX010000002">
    <property type="protein sequence ID" value="CDO04336.1"/>
    <property type="molecule type" value="Genomic_DNA"/>
</dbReference>
<dbReference type="SUPFAM" id="SSF46894">
    <property type="entry name" value="C-terminal effector domain of the bipartite response regulators"/>
    <property type="match status" value="1"/>
</dbReference>
<comment type="caution">
    <text evidence="4">The sequence shown here is derived from an EMBL/GenBank/DDBJ whole genome shotgun (WGS) entry which is preliminary data.</text>
</comment>
<dbReference type="Proteomes" id="UP000028863">
    <property type="component" value="Unassembled WGS sequence"/>
</dbReference>
<sequence length="257" mass="30352">MQINAEERFWNATVEEMTNGYVYDDLNDAYVCLLCNEGFEDGIIYPLDGTLYEAKKAVKRHIEDVHTSVFDYLIHLDKKYTGLTEQQREILDYFMKGFSDKEIVEAQGGGSPSTIRNHRFKLKEKEKQAKVFLTLMNLLHKSSDKKNDDKFIHFHKGAKMVDDRYAITEEEKEKVLSTYFKQGLDGQLDTFPSKEKRKVIVLQNIMTRFKVDKVYTEKEINEILKSIYSDYVTIRRYLIEYGFMNRSRDCTEYWVKG</sequence>
<dbReference type="STRING" id="171693.BN988_02890"/>
<dbReference type="InterPro" id="IPR016032">
    <property type="entry name" value="Sig_transdc_resp-reg_C-effctor"/>
</dbReference>
<dbReference type="Proteomes" id="UP000052946">
    <property type="component" value="Unassembled WGS sequence"/>
</dbReference>
<evidence type="ECO:0000259" key="3">
    <source>
        <dbReference type="Pfam" id="PF09860"/>
    </source>
</evidence>